<feature type="compositionally biased region" description="Low complexity" evidence="1">
    <location>
        <begin position="151"/>
        <end position="168"/>
    </location>
</feature>
<keyword evidence="3" id="KW-1185">Reference proteome</keyword>
<evidence type="ECO:0000313" key="2">
    <source>
        <dbReference type="EMBL" id="KDQ58068.1"/>
    </source>
</evidence>
<proteinExistence type="predicted"/>
<dbReference type="EMBL" id="KL197718">
    <property type="protein sequence ID" value="KDQ58068.1"/>
    <property type="molecule type" value="Genomic_DNA"/>
</dbReference>
<dbReference type="AlphaFoldDB" id="A0A067PTC4"/>
<dbReference type="Proteomes" id="UP000027265">
    <property type="component" value="Unassembled WGS sequence"/>
</dbReference>
<feature type="region of interest" description="Disordered" evidence="1">
    <location>
        <begin position="12"/>
        <end position="41"/>
    </location>
</feature>
<sequence length="230" mass="25106">MDLIRHKFKRVSPGLGSWNNKPSQYGRPFNPPVSPEDLDVTAGDACPSFDCAGNNPYTVKGKTLEWISRAAISLRRPRSGNIPARTALDTSSDDATSNKSRNCNNGGLLSRNVSVEDFADEINEWPRSPGEAVGRITSRRSRSGTPRRRSSLSSLVSQASQSSVDSCSQPLVSPDDLNVTTEVFSPSVDGEASNLNAAKRKGTDRTSLTSVSPKRTRRDDSPSQFDRRHR</sequence>
<feature type="region of interest" description="Disordered" evidence="1">
    <location>
        <begin position="78"/>
        <end position="109"/>
    </location>
</feature>
<feature type="compositionally biased region" description="Polar residues" evidence="1">
    <location>
        <begin position="88"/>
        <end position="109"/>
    </location>
</feature>
<name>A0A067PTC4_9AGAM</name>
<reference evidence="3" key="1">
    <citation type="journal article" date="2014" name="Proc. Natl. Acad. Sci. U.S.A.">
        <title>Extensive sampling of basidiomycete genomes demonstrates inadequacy of the white-rot/brown-rot paradigm for wood decay fungi.</title>
        <authorList>
            <person name="Riley R."/>
            <person name="Salamov A.A."/>
            <person name="Brown D.W."/>
            <person name="Nagy L.G."/>
            <person name="Floudas D."/>
            <person name="Held B.W."/>
            <person name="Levasseur A."/>
            <person name="Lombard V."/>
            <person name="Morin E."/>
            <person name="Otillar R."/>
            <person name="Lindquist E.A."/>
            <person name="Sun H."/>
            <person name="LaButti K.M."/>
            <person name="Schmutz J."/>
            <person name="Jabbour D."/>
            <person name="Luo H."/>
            <person name="Baker S.E."/>
            <person name="Pisabarro A.G."/>
            <person name="Walton J.D."/>
            <person name="Blanchette R.A."/>
            <person name="Henrissat B."/>
            <person name="Martin F."/>
            <person name="Cullen D."/>
            <person name="Hibbett D.S."/>
            <person name="Grigoriev I.V."/>
        </authorList>
    </citation>
    <scope>NUCLEOTIDE SEQUENCE [LARGE SCALE GENOMIC DNA]</scope>
    <source>
        <strain evidence="3">MUCL 33604</strain>
    </source>
</reference>
<gene>
    <name evidence="2" type="ORF">JAAARDRAFT_256107</name>
</gene>
<feature type="region of interest" description="Disordered" evidence="1">
    <location>
        <begin position="125"/>
        <end position="230"/>
    </location>
</feature>
<protein>
    <submittedName>
        <fullName evidence="2">Uncharacterized protein</fullName>
    </submittedName>
</protein>
<dbReference type="HOGENOM" id="CLU_1204930_0_0_1"/>
<feature type="compositionally biased region" description="Basic residues" evidence="1">
    <location>
        <begin position="137"/>
        <end position="150"/>
    </location>
</feature>
<organism evidence="2 3">
    <name type="scientific">Jaapia argillacea MUCL 33604</name>
    <dbReference type="NCBI Taxonomy" id="933084"/>
    <lineage>
        <taxon>Eukaryota</taxon>
        <taxon>Fungi</taxon>
        <taxon>Dikarya</taxon>
        <taxon>Basidiomycota</taxon>
        <taxon>Agaricomycotina</taxon>
        <taxon>Agaricomycetes</taxon>
        <taxon>Agaricomycetidae</taxon>
        <taxon>Jaapiales</taxon>
        <taxon>Jaapiaceae</taxon>
        <taxon>Jaapia</taxon>
    </lineage>
</organism>
<evidence type="ECO:0000256" key="1">
    <source>
        <dbReference type="SAM" id="MobiDB-lite"/>
    </source>
</evidence>
<accession>A0A067PTC4</accession>
<evidence type="ECO:0000313" key="3">
    <source>
        <dbReference type="Proteomes" id="UP000027265"/>
    </source>
</evidence>
<dbReference type="InParanoid" id="A0A067PTC4"/>